<evidence type="ECO:0000313" key="8">
    <source>
        <dbReference type="EMBL" id="ABW66995.1"/>
    </source>
</evidence>
<feature type="transmembrane region" description="Helical" evidence="7">
    <location>
        <begin position="48"/>
        <end position="67"/>
    </location>
</feature>
<keyword evidence="4 7" id="KW-0812">Transmembrane</keyword>
<keyword evidence="5 7" id="KW-1133">Transmembrane helix</keyword>
<comment type="subcellular location">
    <subcellularLocation>
        <location evidence="7">Cell inner membrane</location>
        <topology evidence="7">Multi-pass membrane protein</topology>
    </subcellularLocation>
</comment>
<keyword evidence="6 7" id="KW-0472">Membrane</keyword>
<evidence type="ECO:0000256" key="6">
    <source>
        <dbReference type="ARBA" id="ARBA00023136"/>
    </source>
</evidence>
<evidence type="ECO:0000313" key="9">
    <source>
        <dbReference type="Proteomes" id="UP000008561"/>
    </source>
</evidence>
<keyword evidence="9" id="KW-1185">Reference proteome</keyword>
<dbReference type="GO" id="GO:0008961">
    <property type="term" value="F:phosphatidylglycerol-prolipoprotein diacylglyceryl transferase activity"/>
    <property type="evidence" value="ECO:0007669"/>
    <property type="project" value="UniProtKB-UniRule"/>
</dbReference>
<dbReference type="RefSeq" id="WP_012174613.1">
    <property type="nucleotide sequence ID" value="NC_009943.1"/>
</dbReference>
<gene>
    <name evidence="7" type="primary">lgt</name>
    <name evidence="8" type="ordered locus">Dole_1189</name>
</gene>
<dbReference type="EMBL" id="CP000859">
    <property type="protein sequence ID" value="ABW66995.1"/>
    <property type="molecule type" value="Genomic_DNA"/>
</dbReference>
<dbReference type="PANTHER" id="PTHR30589">
    <property type="entry name" value="PROLIPOPROTEIN DIACYLGLYCERYL TRANSFERASE"/>
    <property type="match status" value="1"/>
</dbReference>
<accession>A8ZXN7</accession>
<proteinExistence type="inferred from homology"/>
<dbReference type="OrthoDB" id="871140at2"/>
<dbReference type="InterPro" id="IPR001640">
    <property type="entry name" value="Lgt"/>
</dbReference>
<dbReference type="NCBIfam" id="TIGR00544">
    <property type="entry name" value="lgt"/>
    <property type="match status" value="1"/>
</dbReference>
<comment type="similarity">
    <text evidence="1 7">Belongs to the Lgt family.</text>
</comment>
<name>A8ZXN7_DESOH</name>
<dbReference type="EC" id="2.5.1.145" evidence="7"/>
<evidence type="ECO:0000256" key="3">
    <source>
        <dbReference type="ARBA" id="ARBA00022679"/>
    </source>
</evidence>
<dbReference type="KEGG" id="dol:Dole_1189"/>
<reference evidence="8 9" key="1">
    <citation type="submission" date="2007-10" db="EMBL/GenBank/DDBJ databases">
        <title>Complete sequence of Desulfococcus oleovorans Hxd3.</title>
        <authorList>
            <consortium name="US DOE Joint Genome Institute"/>
            <person name="Copeland A."/>
            <person name="Lucas S."/>
            <person name="Lapidus A."/>
            <person name="Barry K."/>
            <person name="Glavina del Rio T."/>
            <person name="Dalin E."/>
            <person name="Tice H."/>
            <person name="Pitluck S."/>
            <person name="Kiss H."/>
            <person name="Brettin T."/>
            <person name="Bruce D."/>
            <person name="Detter J.C."/>
            <person name="Han C."/>
            <person name="Schmutz J."/>
            <person name="Larimer F."/>
            <person name="Land M."/>
            <person name="Hauser L."/>
            <person name="Kyrpides N."/>
            <person name="Kim E."/>
            <person name="Wawrik B."/>
            <person name="Richardson P."/>
        </authorList>
    </citation>
    <scope>NUCLEOTIDE SEQUENCE [LARGE SCALE GENOMIC DNA]</scope>
    <source>
        <strain evidence="9">DSM 6200 / JCM 39069 / Hxd3</strain>
    </source>
</reference>
<evidence type="ECO:0000256" key="7">
    <source>
        <dbReference type="HAMAP-Rule" id="MF_01147"/>
    </source>
</evidence>
<dbReference type="STRING" id="96561.Dole_1189"/>
<feature type="transmembrane region" description="Helical" evidence="7">
    <location>
        <begin position="232"/>
        <end position="251"/>
    </location>
</feature>
<dbReference type="eggNOG" id="COG0682">
    <property type="taxonomic scope" value="Bacteria"/>
</dbReference>
<evidence type="ECO:0000256" key="4">
    <source>
        <dbReference type="ARBA" id="ARBA00022692"/>
    </source>
</evidence>
<keyword evidence="2 7" id="KW-1003">Cell membrane</keyword>
<protein>
    <recommendedName>
        <fullName evidence="7">Phosphatidylglycerol--prolipoprotein diacylglyceryl transferase</fullName>
        <ecNumber evidence="7">2.5.1.145</ecNumber>
    </recommendedName>
</protein>
<sequence>MHPVLVKIGPLTFHTYGLFVAGAILAAVWMGSRLAKARGISPEKVMDLTFYAVLAGLAGARLFYVLLNPSLFRGDWLGILRVWEGGLVFYGGFIGALTAVLVYIRRHRLAGGTIFDILAVAAPLGHAIGRIGCFFAGCCHGKVCDLPWAVTFTDPMTLAHPVGVPLHPTQLYEAFANLLIFALLSALYHRKKFANRLFLVYVMVYGIARAIIEIFRGDPRGFLFDGMLSTSQALGLTAATVAALLLVVLHIRNKRADR</sequence>
<comment type="catalytic activity">
    <reaction evidence="7">
        <text>L-cysteinyl-[prolipoprotein] + a 1,2-diacyl-sn-glycero-3-phospho-(1'-sn-glycerol) = an S-1,2-diacyl-sn-glyceryl-L-cysteinyl-[prolipoprotein] + sn-glycerol 1-phosphate + H(+)</text>
        <dbReference type="Rhea" id="RHEA:56712"/>
        <dbReference type="Rhea" id="RHEA-COMP:14679"/>
        <dbReference type="Rhea" id="RHEA-COMP:14680"/>
        <dbReference type="ChEBI" id="CHEBI:15378"/>
        <dbReference type="ChEBI" id="CHEBI:29950"/>
        <dbReference type="ChEBI" id="CHEBI:57685"/>
        <dbReference type="ChEBI" id="CHEBI:64716"/>
        <dbReference type="ChEBI" id="CHEBI:140658"/>
        <dbReference type="EC" id="2.5.1.145"/>
    </reaction>
</comment>
<keyword evidence="3 7" id="KW-0808">Transferase</keyword>
<dbReference type="Proteomes" id="UP000008561">
    <property type="component" value="Chromosome"/>
</dbReference>
<keyword evidence="8" id="KW-0449">Lipoprotein</keyword>
<feature type="transmembrane region" description="Helical" evidence="7">
    <location>
        <begin position="87"/>
        <end position="104"/>
    </location>
</feature>
<evidence type="ECO:0000256" key="2">
    <source>
        <dbReference type="ARBA" id="ARBA00022475"/>
    </source>
</evidence>
<comment type="pathway">
    <text evidence="7">Protein modification; lipoprotein biosynthesis (diacylglyceryl transfer).</text>
</comment>
<dbReference type="GO" id="GO:0005886">
    <property type="term" value="C:plasma membrane"/>
    <property type="evidence" value="ECO:0007669"/>
    <property type="project" value="UniProtKB-SubCell"/>
</dbReference>
<dbReference type="AlphaFoldDB" id="A8ZXN7"/>
<evidence type="ECO:0000256" key="1">
    <source>
        <dbReference type="ARBA" id="ARBA00007150"/>
    </source>
</evidence>
<evidence type="ECO:0000256" key="5">
    <source>
        <dbReference type="ARBA" id="ARBA00022989"/>
    </source>
</evidence>
<feature type="transmembrane region" description="Helical" evidence="7">
    <location>
        <begin position="193"/>
        <end position="212"/>
    </location>
</feature>
<feature type="transmembrane region" description="Helical" evidence="7">
    <location>
        <begin position="16"/>
        <end position="36"/>
    </location>
</feature>
<dbReference type="HOGENOM" id="CLU_013386_1_2_7"/>
<dbReference type="HAMAP" id="MF_01147">
    <property type="entry name" value="Lgt"/>
    <property type="match status" value="1"/>
</dbReference>
<dbReference type="GO" id="GO:0042158">
    <property type="term" value="P:lipoprotein biosynthetic process"/>
    <property type="evidence" value="ECO:0007669"/>
    <property type="project" value="UniProtKB-UniRule"/>
</dbReference>
<dbReference type="UniPathway" id="UPA00664"/>
<dbReference type="Pfam" id="PF01790">
    <property type="entry name" value="LGT"/>
    <property type="match status" value="1"/>
</dbReference>
<organism evidence="8 9">
    <name type="scientific">Desulfosudis oleivorans (strain DSM 6200 / JCM 39069 / Hxd3)</name>
    <name type="common">Desulfococcus oleovorans</name>
    <dbReference type="NCBI Taxonomy" id="96561"/>
    <lineage>
        <taxon>Bacteria</taxon>
        <taxon>Pseudomonadati</taxon>
        <taxon>Thermodesulfobacteriota</taxon>
        <taxon>Desulfobacteria</taxon>
        <taxon>Desulfobacterales</taxon>
        <taxon>Desulfosudaceae</taxon>
        <taxon>Desulfosudis</taxon>
    </lineage>
</organism>
<comment type="function">
    <text evidence="7">Catalyzes the transfer of the diacylglyceryl group from phosphatidylglycerol to the sulfhydryl group of the N-terminal cysteine of a prolipoprotein, the first step in the formation of mature lipoproteins.</text>
</comment>
<dbReference type="PANTHER" id="PTHR30589:SF0">
    <property type="entry name" value="PHOSPHATIDYLGLYCEROL--PROLIPOPROTEIN DIACYLGLYCERYL TRANSFERASE"/>
    <property type="match status" value="1"/>
</dbReference>
<feature type="binding site" evidence="7">
    <location>
        <position position="130"/>
    </location>
    <ligand>
        <name>a 1,2-diacyl-sn-glycero-3-phospho-(1'-sn-glycerol)</name>
        <dbReference type="ChEBI" id="CHEBI:64716"/>
    </ligand>
</feature>
<keyword evidence="7" id="KW-0997">Cell inner membrane</keyword>